<evidence type="ECO:0000256" key="1">
    <source>
        <dbReference type="ARBA" id="ARBA00003046"/>
    </source>
</evidence>
<feature type="coiled-coil region" evidence="10">
    <location>
        <begin position="70"/>
        <end position="97"/>
    </location>
</feature>
<evidence type="ECO:0000256" key="7">
    <source>
        <dbReference type="ARBA" id="ARBA00023186"/>
    </source>
</evidence>
<reference evidence="11 12" key="1">
    <citation type="journal article" date="2018" name="Mol. Biol. Evol.">
        <title>Broad Genomic Sampling Reveals a Smut Pathogenic Ancestry of the Fungal Clade Ustilaginomycotina.</title>
        <authorList>
            <person name="Kijpornyongpan T."/>
            <person name="Mondo S.J."/>
            <person name="Barry K."/>
            <person name="Sandor L."/>
            <person name="Lee J."/>
            <person name="Lipzen A."/>
            <person name="Pangilinan J."/>
            <person name="LaButti K."/>
            <person name="Hainaut M."/>
            <person name="Henrissat B."/>
            <person name="Grigoriev I.V."/>
            <person name="Spatafora J.W."/>
            <person name="Aime M.C."/>
        </authorList>
    </citation>
    <scope>NUCLEOTIDE SEQUENCE [LARGE SCALE GENOMIC DNA]</scope>
    <source>
        <strain evidence="11 12">MCA 4198</strain>
    </source>
</reference>
<evidence type="ECO:0000256" key="9">
    <source>
        <dbReference type="RuleBase" id="RU364030"/>
    </source>
</evidence>
<dbReference type="Proteomes" id="UP000245768">
    <property type="component" value="Unassembled WGS sequence"/>
</dbReference>
<dbReference type="PANTHER" id="PTHR21500:SF0">
    <property type="entry name" value="TUBULIN-SPECIFIC CHAPERONE A"/>
    <property type="match status" value="1"/>
</dbReference>
<protein>
    <recommendedName>
        <fullName evidence="4 9">Tubulin-specific chaperone A</fullName>
    </recommendedName>
</protein>
<evidence type="ECO:0000313" key="12">
    <source>
        <dbReference type="Proteomes" id="UP000245768"/>
    </source>
</evidence>
<keyword evidence="7 9" id="KW-0143">Chaperone</keyword>
<comment type="function">
    <text evidence="1">Tubulin-folding protein; involved in the early step of the tubulin folding pathway.</text>
</comment>
<keyword evidence="12" id="KW-1185">Reference proteome</keyword>
<organism evidence="11 12">
    <name type="scientific">Acaromyces ingoldii</name>
    <dbReference type="NCBI Taxonomy" id="215250"/>
    <lineage>
        <taxon>Eukaryota</taxon>
        <taxon>Fungi</taxon>
        <taxon>Dikarya</taxon>
        <taxon>Basidiomycota</taxon>
        <taxon>Ustilaginomycotina</taxon>
        <taxon>Exobasidiomycetes</taxon>
        <taxon>Exobasidiales</taxon>
        <taxon>Cryptobasidiaceae</taxon>
        <taxon>Acaromyces</taxon>
    </lineage>
</organism>
<proteinExistence type="inferred from homology"/>
<evidence type="ECO:0000256" key="5">
    <source>
        <dbReference type="ARBA" id="ARBA00022490"/>
    </source>
</evidence>
<feature type="coiled-coil region" evidence="10">
    <location>
        <begin position="18"/>
        <end position="45"/>
    </location>
</feature>
<dbReference type="InParanoid" id="A0A316YLR3"/>
<dbReference type="FunFam" id="1.20.58.90:FF:000010">
    <property type="entry name" value="Tubulin-specific chaperone A"/>
    <property type="match status" value="1"/>
</dbReference>
<evidence type="ECO:0000256" key="8">
    <source>
        <dbReference type="ARBA" id="ARBA00023212"/>
    </source>
</evidence>
<keyword evidence="10" id="KW-0175">Coiled coil</keyword>
<dbReference type="InterPro" id="IPR004226">
    <property type="entry name" value="TBCA"/>
</dbReference>
<dbReference type="GO" id="GO:0048487">
    <property type="term" value="F:beta-tubulin binding"/>
    <property type="evidence" value="ECO:0007669"/>
    <property type="project" value="InterPro"/>
</dbReference>
<dbReference type="OrthoDB" id="296187at2759"/>
<dbReference type="GO" id="GO:0007021">
    <property type="term" value="P:tubulin complex assembly"/>
    <property type="evidence" value="ECO:0007669"/>
    <property type="project" value="UniProtKB-UniRule"/>
</dbReference>
<dbReference type="GO" id="GO:0007023">
    <property type="term" value="P:post-chaperonin tubulin folding pathway"/>
    <property type="evidence" value="ECO:0007669"/>
    <property type="project" value="UniProtKB-UniRule"/>
</dbReference>
<dbReference type="GO" id="GO:0005874">
    <property type="term" value="C:microtubule"/>
    <property type="evidence" value="ECO:0007669"/>
    <property type="project" value="UniProtKB-KW"/>
</dbReference>
<name>A0A316YLR3_9BASI</name>
<dbReference type="RefSeq" id="XP_025377387.1">
    <property type="nucleotide sequence ID" value="XM_025524034.1"/>
</dbReference>
<dbReference type="InterPro" id="IPR036126">
    <property type="entry name" value="TBCA_sf"/>
</dbReference>
<evidence type="ECO:0000256" key="4">
    <source>
        <dbReference type="ARBA" id="ARBA00015002"/>
    </source>
</evidence>
<evidence type="ECO:0000256" key="10">
    <source>
        <dbReference type="SAM" id="Coils"/>
    </source>
</evidence>
<comment type="similarity">
    <text evidence="3 9">Belongs to the TBCA family.</text>
</comment>
<sequence>MSDEKSTKRQLTIKTGVVKRLVKEEKSYVKEAQEQEARVAKTEADGKEEWEVKKQKEVLQDCLQMIPDCKKRLEAAVADLQNILEGLEGDIAESDEAKAARDAIESSKAQ</sequence>
<keyword evidence="5 9" id="KW-0963">Cytoplasm</keyword>
<accession>A0A316YLR3</accession>
<dbReference type="FunCoup" id="A0A316YLR3">
    <property type="interactions" value="111"/>
</dbReference>
<dbReference type="PANTHER" id="PTHR21500">
    <property type="entry name" value="TUBULIN-SPECIFIC CHAPERONE A"/>
    <property type="match status" value="1"/>
</dbReference>
<keyword evidence="8 9" id="KW-0206">Cytoskeleton</keyword>
<keyword evidence="6 9" id="KW-0493">Microtubule</keyword>
<dbReference type="Gene3D" id="1.20.58.90">
    <property type="match status" value="1"/>
</dbReference>
<dbReference type="SUPFAM" id="SSF46988">
    <property type="entry name" value="Tubulin chaperone cofactor A"/>
    <property type="match status" value="1"/>
</dbReference>
<dbReference type="GeneID" id="37045950"/>
<gene>
    <name evidence="11" type="ORF">FA10DRAFT_285904</name>
</gene>
<comment type="subunit">
    <text evidence="9">Supercomplex made of cofactors A to E. Cofactors A and D function by capturing and stabilizing tubulin in a quasi-native conformation. Cofactor E binds to the cofactor D-tubulin complex; interaction with cofactor C then causes the release of tubulin polypeptides that are committed to the native state.</text>
</comment>
<evidence type="ECO:0000256" key="6">
    <source>
        <dbReference type="ARBA" id="ARBA00022701"/>
    </source>
</evidence>
<dbReference type="EMBL" id="KZ819636">
    <property type="protein sequence ID" value="PWN90189.1"/>
    <property type="molecule type" value="Genomic_DNA"/>
</dbReference>
<comment type="subcellular location">
    <subcellularLocation>
        <location evidence="2 9">Cytoplasm</location>
        <location evidence="2 9">Cytoskeleton</location>
    </subcellularLocation>
</comment>
<dbReference type="STRING" id="215250.A0A316YLR3"/>
<dbReference type="AlphaFoldDB" id="A0A316YLR3"/>
<dbReference type="GO" id="GO:0005829">
    <property type="term" value="C:cytosol"/>
    <property type="evidence" value="ECO:0007669"/>
    <property type="project" value="TreeGrafter"/>
</dbReference>
<evidence type="ECO:0000313" key="11">
    <source>
        <dbReference type="EMBL" id="PWN90189.1"/>
    </source>
</evidence>
<evidence type="ECO:0000256" key="2">
    <source>
        <dbReference type="ARBA" id="ARBA00004245"/>
    </source>
</evidence>
<evidence type="ECO:0000256" key="3">
    <source>
        <dbReference type="ARBA" id="ARBA00006806"/>
    </source>
</evidence>
<dbReference type="Pfam" id="PF02970">
    <property type="entry name" value="TBCA"/>
    <property type="match status" value="1"/>
</dbReference>